<evidence type="ECO:0000256" key="7">
    <source>
        <dbReference type="ARBA" id="ARBA00023002"/>
    </source>
</evidence>
<dbReference type="InterPro" id="IPR050982">
    <property type="entry name" value="Auxin_biosynth/cation_transpt"/>
</dbReference>
<evidence type="ECO:0000313" key="12">
    <source>
        <dbReference type="Proteomes" id="UP000694864"/>
    </source>
</evidence>
<dbReference type="EC" id="1.-.-.-" evidence="11"/>
<comment type="pathway">
    <text evidence="2">Plant hormone metabolism; auxin biosynthesis.</text>
</comment>
<comment type="cofactor">
    <cofactor evidence="1 11">
        <name>FAD</name>
        <dbReference type="ChEBI" id="CHEBI:57692"/>
    </cofactor>
</comment>
<evidence type="ECO:0000256" key="1">
    <source>
        <dbReference type="ARBA" id="ARBA00001974"/>
    </source>
</evidence>
<comment type="catalytic activity">
    <reaction evidence="10">
        <text>indole-3-pyruvate + NADPH + O2 + H(+) = (indol-3-yl)acetate + CO2 + NADP(+) + H2O</text>
        <dbReference type="Rhea" id="RHEA:34331"/>
        <dbReference type="ChEBI" id="CHEBI:15377"/>
        <dbReference type="ChEBI" id="CHEBI:15378"/>
        <dbReference type="ChEBI" id="CHEBI:15379"/>
        <dbReference type="ChEBI" id="CHEBI:16526"/>
        <dbReference type="ChEBI" id="CHEBI:17640"/>
        <dbReference type="ChEBI" id="CHEBI:30854"/>
        <dbReference type="ChEBI" id="CHEBI:57783"/>
        <dbReference type="ChEBI" id="CHEBI:58349"/>
        <dbReference type="EC" id="1.14.13.168"/>
    </reaction>
</comment>
<dbReference type="PANTHER" id="PTHR43539">
    <property type="entry name" value="FLAVIN-BINDING MONOOXYGENASE-LIKE PROTEIN (AFU_ORTHOLOGUE AFUA_4G09220)"/>
    <property type="match status" value="1"/>
</dbReference>
<dbReference type="PRINTS" id="PR00370">
    <property type="entry name" value="FMOXYGENASE"/>
</dbReference>
<keyword evidence="12" id="KW-1185">Reference proteome</keyword>
<proteinExistence type="inferred from homology"/>
<comment type="similarity">
    <text evidence="3 11">Belongs to the FMO family.</text>
</comment>
<dbReference type="Proteomes" id="UP000694864">
    <property type="component" value="Chromosome 3"/>
</dbReference>
<keyword evidence="7 11" id="KW-0560">Oxidoreductase</keyword>
<sequence length="390" mass="43570">MVKEEIKILVLIIGAGPAGLATSACLNRLYIPNIVVEREDCSASLWKTRSYDRLSLHLAKQFCQLPHMPFPSNTPTFVSKLGFISYLDEYVTRFNVNPRYNRNVKSAHYKDGRWIVEVDNETEMSREVYLANYVVAATGENGEGVIPEIPGLVERFKGEYLHSSEYKNGDKFAGKDVLVVGCGNSGMEIAYELSKCSAKISIVVRSPVHVLTRCIVRIGMSLLSFFPVKLVDRLCLLLAEVRFGNTSRYGLVRPKNGPFMNKLITGRSPTIDVGCVEEIKSGKVQVVPSIKRIEGKRVEFVDGKTKHIDSIVFATGYKSSVSKWLQVDDGDLFNENGMPKREFPCHWKGKNGLYSVGFGRQGLAGISRDAQNIARDIASLVCWRNKNKMS</sequence>
<keyword evidence="6" id="KW-0521">NADP</keyword>
<dbReference type="Pfam" id="PF00743">
    <property type="entry name" value="FMO-like"/>
    <property type="match status" value="1"/>
</dbReference>
<evidence type="ECO:0000256" key="4">
    <source>
        <dbReference type="ARBA" id="ARBA00022630"/>
    </source>
</evidence>
<evidence type="ECO:0000256" key="8">
    <source>
        <dbReference type="ARBA" id="ARBA00023033"/>
    </source>
</evidence>
<gene>
    <name evidence="13" type="primary">LOC104778809</name>
</gene>
<evidence type="ECO:0000313" key="13">
    <source>
        <dbReference type="RefSeq" id="XP_010501542.1"/>
    </source>
</evidence>
<evidence type="ECO:0000256" key="5">
    <source>
        <dbReference type="ARBA" id="ARBA00022827"/>
    </source>
</evidence>
<evidence type="ECO:0000256" key="3">
    <source>
        <dbReference type="ARBA" id="ARBA00009183"/>
    </source>
</evidence>
<dbReference type="InterPro" id="IPR000960">
    <property type="entry name" value="Flavin_mOase"/>
</dbReference>
<reference evidence="12" key="1">
    <citation type="journal article" date="2014" name="Nat. Commun.">
        <title>The emerging biofuel crop Camelina sativa retains a highly undifferentiated hexaploid genome structure.</title>
        <authorList>
            <person name="Kagale S."/>
            <person name="Koh C."/>
            <person name="Nixon J."/>
            <person name="Bollina V."/>
            <person name="Clarke W.E."/>
            <person name="Tuteja R."/>
            <person name="Spillane C."/>
            <person name="Robinson S.J."/>
            <person name="Links M.G."/>
            <person name="Clarke C."/>
            <person name="Higgins E.E."/>
            <person name="Huebert T."/>
            <person name="Sharpe A.G."/>
            <person name="Parkin I.A."/>
        </authorList>
    </citation>
    <scope>NUCLEOTIDE SEQUENCE [LARGE SCALE GENOMIC DNA]</scope>
    <source>
        <strain evidence="12">cv. DH55</strain>
    </source>
</reference>
<keyword evidence="5 11" id="KW-0274">FAD</keyword>
<protein>
    <recommendedName>
        <fullName evidence="11">Flavin-containing monooxygenase</fullName>
        <ecNumber evidence="11">1.-.-.-</ecNumber>
    </recommendedName>
</protein>
<dbReference type="PROSITE" id="PS51257">
    <property type="entry name" value="PROKAR_LIPOPROTEIN"/>
    <property type="match status" value="1"/>
</dbReference>
<keyword evidence="9" id="KW-0073">Auxin biosynthesis</keyword>
<reference evidence="13" key="2">
    <citation type="submission" date="2025-08" db="UniProtKB">
        <authorList>
            <consortium name="RefSeq"/>
        </authorList>
    </citation>
    <scope>IDENTIFICATION</scope>
    <source>
        <tissue evidence="13">Leaf</tissue>
    </source>
</reference>
<evidence type="ECO:0000256" key="6">
    <source>
        <dbReference type="ARBA" id="ARBA00022857"/>
    </source>
</evidence>
<dbReference type="SUPFAM" id="SSF51905">
    <property type="entry name" value="FAD/NAD(P)-binding domain"/>
    <property type="match status" value="2"/>
</dbReference>
<dbReference type="RefSeq" id="XP_010501542.1">
    <property type="nucleotide sequence ID" value="XM_010503240.1"/>
</dbReference>
<name>A0ABM0YIS5_CAMSA</name>
<evidence type="ECO:0000256" key="11">
    <source>
        <dbReference type="RuleBase" id="RU361177"/>
    </source>
</evidence>
<dbReference type="GeneID" id="104778809"/>
<evidence type="ECO:0000256" key="2">
    <source>
        <dbReference type="ARBA" id="ARBA00004814"/>
    </source>
</evidence>
<dbReference type="InterPro" id="IPR020946">
    <property type="entry name" value="Flavin_mOase-like"/>
</dbReference>
<dbReference type="InterPro" id="IPR036188">
    <property type="entry name" value="FAD/NAD-bd_sf"/>
</dbReference>
<keyword evidence="4 11" id="KW-0285">Flavoprotein</keyword>
<evidence type="ECO:0000256" key="10">
    <source>
        <dbReference type="ARBA" id="ARBA00047707"/>
    </source>
</evidence>
<dbReference type="Gene3D" id="3.50.50.60">
    <property type="entry name" value="FAD/NAD(P)-binding domain"/>
    <property type="match status" value="1"/>
</dbReference>
<accession>A0ABM0YIS5</accession>
<keyword evidence="8 11" id="KW-0503">Monooxygenase</keyword>
<evidence type="ECO:0000256" key="9">
    <source>
        <dbReference type="ARBA" id="ARBA00023070"/>
    </source>
</evidence>
<dbReference type="PANTHER" id="PTHR43539:SF9">
    <property type="entry name" value="INDOLE-3-PYRUVATE MONOOXYGENASE YUCCA11-RELATED"/>
    <property type="match status" value="1"/>
</dbReference>
<organism evidence="12 13">
    <name type="scientific">Camelina sativa</name>
    <name type="common">False flax</name>
    <name type="synonym">Myagrum sativum</name>
    <dbReference type="NCBI Taxonomy" id="90675"/>
    <lineage>
        <taxon>Eukaryota</taxon>
        <taxon>Viridiplantae</taxon>
        <taxon>Streptophyta</taxon>
        <taxon>Embryophyta</taxon>
        <taxon>Tracheophyta</taxon>
        <taxon>Spermatophyta</taxon>
        <taxon>Magnoliopsida</taxon>
        <taxon>eudicotyledons</taxon>
        <taxon>Gunneridae</taxon>
        <taxon>Pentapetalae</taxon>
        <taxon>rosids</taxon>
        <taxon>malvids</taxon>
        <taxon>Brassicales</taxon>
        <taxon>Brassicaceae</taxon>
        <taxon>Camelineae</taxon>
        <taxon>Camelina</taxon>
    </lineage>
</organism>
<dbReference type="GO" id="GO:0004497">
    <property type="term" value="F:monooxygenase activity"/>
    <property type="evidence" value="ECO:0007669"/>
    <property type="project" value="UniProtKB-KW"/>
</dbReference>